<dbReference type="RefSeq" id="WP_035742667.1">
    <property type="nucleotide sequence ID" value="NZ_CALUEG010000004.1"/>
</dbReference>
<dbReference type="Proteomes" id="UP000196640">
    <property type="component" value="Unassembled WGS sequence"/>
</dbReference>
<dbReference type="OrthoDB" id="8561314at2"/>
<evidence type="ECO:0000313" key="6">
    <source>
        <dbReference type="Proteomes" id="UP000196640"/>
    </source>
</evidence>
<accession>A0A212AUE2</accession>
<keyword evidence="5" id="KW-0969">Cilium</keyword>
<gene>
    <name evidence="5" type="ORF">CDV52_06555</name>
    <name evidence="4" type="ORF">CDV53_11405</name>
</gene>
<dbReference type="STRING" id="366616.CG51_14115"/>
<keyword evidence="7" id="KW-1185">Reference proteome</keyword>
<dbReference type="GO" id="GO:0044781">
    <property type="term" value="P:bacterial-type flagellum organization"/>
    <property type="evidence" value="ECO:0007669"/>
    <property type="project" value="UniProtKB-KW"/>
</dbReference>
<dbReference type="NCBIfam" id="NF001995">
    <property type="entry name" value="PRK00794.1-1"/>
    <property type="match status" value="1"/>
</dbReference>
<dbReference type="AlphaFoldDB" id="A0A212AUE2"/>
<comment type="caution">
    <text evidence="5">The sequence shown here is derived from an EMBL/GenBank/DDBJ whole genome shotgun (WGS) entry which is preliminary data.</text>
</comment>
<sequence>MSGLVLKLAPGERLLVNGAVIENGDRRSRFSIITPGAHILRLRDALHPREATTPVSRACYMAQLVLSGDATEQATCTELLAAIDQLDNVMADAASRLLLSQARQSVASHQYYAALKTLRGLLPGEARLLAEP</sequence>
<reference evidence="6" key="2">
    <citation type="submission" date="2016-11" db="EMBL/GenBank/DDBJ databases">
        <title>Comparison of Traditional DNA-DNA Hybridization with In Silico Genomic Analysis.</title>
        <authorList>
            <person name="Nicholson A.C."/>
            <person name="Humrighouse B.W."/>
            <person name="Graziano J."/>
            <person name="Lasker B."/>
            <person name="Whitney A.M."/>
            <person name="Mcquiston J.R."/>
            <person name="Bell M."/>
        </authorList>
    </citation>
    <scope>NUCLEOTIDE SEQUENCE [LARGE SCALE GENOMIC DNA]</scope>
    <source>
        <strain evidence="6">H2381</strain>
    </source>
</reference>
<dbReference type="GO" id="GO:0006402">
    <property type="term" value="P:mRNA catabolic process"/>
    <property type="evidence" value="ECO:0007669"/>
    <property type="project" value="InterPro"/>
</dbReference>
<evidence type="ECO:0000313" key="5">
    <source>
        <dbReference type="EMBL" id="OWJ85103.1"/>
    </source>
</evidence>
<reference evidence="5 7" key="1">
    <citation type="submission" date="2016-11" db="EMBL/GenBank/DDBJ databases">
        <title>Comparison of Traditional DNA-DNA Hybridization with In Silico Genomic Analysis.</title>
        <authorList>
            <person name="Nicholson A.C."/>
            <person name="Sammons S."/>
            <person name="Humrighouse B.W."/>
            <person name="Graziano J."/>
            <person name="Lasker B."/>
            <person name="Whitney A.M."/>
            <person name="Mcquiston J.R."/>
        </authorList>
    </citation>
    <scope>NUCLEOTIDE SEQUENCE [LARGE SCALE GENOMIC DNA]</scope>
    <source>
        <strain evidence="4 7">H1892</strain>
        <strain evidence="5">H2381</strain>
    </source>
</reference>
<keyword evidence="3" id="KW-0694">RNA-binding</keyword>
<keyword evidence="2" id="KW-1005">Bacterial flagellum biogenesis</keyword>
<dbReference type="EMBL" id="NIPX01000005">
    <property type="protein sequence ID" value="OWJ85103.1"/>
    <property type="molecule type" value="Genomic_DNA"/>
</dbReference>
<dbReference type="Pfam" id="PF07378">
    <property type="entry name" value="FlbT"/>
    <property type="match status" value="1"/>
</dbReference>
<keyword evidence="5" id="KW-0966">Cell projection</keyword>
<dbReference type="Proteomes" id="UP000214673">
    <property type="component" value="Unassembled WGS sequence"/>
</dbReference>
<organism evidence="5 6">
    <name type="scientific">Haematobacter missouriensis</name>
    <dbReference type="NCBI Taxonomy" id="366616"/>
    <lineage>
        <taxon>Bacteria</taxon>
        <taxon>Pseudomonadati</taxon>
        <taxon>Pseudomonadota</taxon>
        <taxon>Alphaproteobacteria</taxon>
        <taxon>Rhodobacterales</taxon>
        <taxon>Paracoccaceae</taxon>
        <taxon>Haematobacter</taxon>
    </lineage>
</organism>
<evidence type="ECO:0000256" key="3">
    <source>
        <dbReference type="ARBA" id="ARBA00022884"/>
    </source>
</evidence>
<evidence type="ECO:0000256" key="1">
    <source>
        <dbReference type="ARBA" id="ARBA00022491"/>
    </source>
</evidence>
<protein>
    <submittedName>
        <fullName evidence="5">Flagellar biosynthesis repressor FlbT</fullName>
    </submittedName>
</protein>
<keyword evidence="5" id="KW-0282">Flagellum</keyword>
<evidence type="ECO:0000256" key="2">
    <source>
        <dbReference type="ARBA" id="ARBA00022795"/>
    </source>
</evidence>
<dbReference type="InterPro" id="IPR009967">
    <property type="entry name" value="Flagellum_FlbT"/>
</dbReference>
<evidence type="ECO:0000313" key="4">
    <source>
        <dbReference type="EMBL" id="OWJ75151.1"/>
    </source>
</evidence>
<proteinExistence type="predicted"/>
<evidence type="ECO:0000313" key="7">
    <source>
        <dbReference type="Proteomes" id="UP000214673"/>
    </source>
</evidence>
<keyword evidence="1" id="KW-0678">Repressor</keyword>
<dbReference type="GO" id="GO:0048027">
    <property type="term" value="F:mRNA 5'-UTR binding"/>
    <property type="evidence" value="ECO:0007669"/>
    <property type="project" value="InterPro"/>
</dbReference>
<dbReference type="EMBL" id="NIPV01000039">
    <property type="protein sequence ID" value="OWJ75151.1"/>
    <property type="molecule type" value="Genomic_DNA"/>
</dbReference>
<dbReference type="GO" id="GO:1902209">
    <property type="term" value="P:negative regulation of bacterial-type flagellum assembly"/>
    <property type="evidence" value="ECO:0007669"/>
    <property type="project" value="InterPro"/>
</dbReference>
<name>A0A212AUE2_9RHOB</name>